<dbReference type="EMBL" id="VOTZ01000003">
    <property type="protein sequence ID" value="MCQ1537878.1"/>
    <property type="molecule type" value="Genomic_DNA"/>
</dbReference>
<gene>
    <name evidence="2" type="ORF">FTO68_02600</name>
</gene>
<dbReference type="PROSITE" id="PS51186">
    <property type="entry name" value="GNAT"/>
    <property type="match status" value="1"/>
</dbReference>
<evidence type="ECO:0000313" key="2">
    <source>
        <dbReference type="EMBL" id="MCQ1537878.1"/>
    </source>
</evidence>
<proteinExistence type="predicted"/>
<keyword evidence="3" id="KW-1185">Reference proteome</keyword>
<dbReference type="Gene3D" id="3.40.630.30">
    <property type="match status" value="1"/>
</dbReference>
<dbReference type="Proteomes" id="UP001524383">
    <property type="component" value="Unassembled WGS sequence"/>
</dbReference>
<dbReference type="InterPro" id="IPR039143">
    <property type="entry name" value="GNPNAT1-like"/>
</dbReference>
<organism evidence="2 3">
    <name type="scientific">Methanocalculus taiwanensis</name>
    <dbReference type="NCBI Taxonomy" id="106207"/>
    <lineage>
        <taxon>Archaea</taxon>
        <taxon>Methanobacteriati</taxon>
        <taxon>Methanobacteriota</taxon>
        <taxon>Stenosarchaea group</taxon>
        <taxon>Methanomicrobia</taxon>
        <taxon>Methanomicrobiales</taxon>
        <taxon>Methanocalculaceae</taxon>
        <taxon>Methanocalculus</taxon>
    </lineage>
</organism>
<dbReference type="PANTHER" id="PTHR13355:SF15">
    <property type="entry name" value="GCN5-RELATED N-ACETYLTRANSFERASE 3, CHLOROPLASTIC"/>
    <property type="match status" value="1"/>
</dbReference>
<protein>
    <submittedName>
        <fullName evidence="2">GNAT family N-acetyltransferase</fullName>
    </submittedName>
</protein>
<dbReference type="SUPFAM" id="SSF55729">
    <property type="entry name" value="Acyl-CoA N-acyltransferases (Nat)"/>
    <property type="match status" value="1"/>
</dbReference>
<accession>A0ABD4TIW0</accession>
<name>A0ABD4TIW0_9EURY</name>
<dbReference type="PANTHER" id="PTHR13355">
    <property type="entry name" value="GLUCOSAMINE 6-PHOSPHATE N-ACETYLTRANSFERASE"/>
    <property type="match status" value="1"/>
</dbReference>
<reference evidence="2 3" key="1">
    <citation type="submission" date="2019-08" db="EMBL/GenBank/DDBJ databases">
        <authorList>
            <person name="Chen S.-C."/>
            <person name="Lai M.-C."/>
            <person name="You Y.-T."/>
        </authorList>
    </citation>
    <scope>NUCLEOTIDE SEQUENCE [LARGE SCALE GENOMIC DNA]</scope>
    <source>
        <strain evidence="2 3">P2F9704a</strain>
    </source>
</reference>
<dbReference type="InterPro" id="IPR000182">
    <property type="entry name" value="GNAT_dom"/>
</dbReference>
<evidence type="ECO:0000313" key="3">
    <source>
        <dbReference type="Proteomes" id="UP001524383"/>
    </source>
</evidence>
<dbReference type="AlphaFoldDB" id="A0ABD4TIW0"/>
<dbReference type="CDD" id="cd04301">
    <property type="entry name" value="NAT_SF"/>
    <property type="match status" value="1"/>
</dbReference>
<feature type="domain" description="N-acetyltransferase" evidence="1">
    <location>
        <begin position="13"/>
        <end position="150"/>
    </location>
</feature>
<sequence length="154" mass="17653">MNRNQKQGRVQAISLHVVCNWDINEIVRLYRAGGWWSEEMDPRSIPDLIRGSHRFVVAVDEITGSAVGMGRTISDGISDAYIQDVVVLKEYRRCYIGLQIIQLLTQLCVEDKISWIGLISEPGTLPFYKKIGFQPMEKYVPMIYRKMESDALSQ</sequence>
<dbReference type="InterPro" id="IPR016181">
    <property type="entry name" value="Acyl_CoA_acyltransferase"/>
</dbReference>
<comment type="caution">
    <text evidence="2">The sequence shown here is derived from an EMBL/GenBank/DDBJ whole genome shotgun (WGS) entry which is preliminary data.</text>
</comment>
<dbReference type="Pfam" id="PF13673">
    <property type="entry name" value="Acetyltransf_10"/>
    <property type="match status" value="1"/>
</dbReference>
<evidence type="ECO:0000259" key="1">
    <source>
        <dbReference type="PROSITE" id="PS51186"/>
    </source>
</evidence>